<evidence type="ECO:0000313" key="1">
    <source>
        <dbReference type="EMBL" id="BBJ47187.1"/>
    </source>
</evidence>
<dbReference type="EMBL" id="AP019620">
    <property type="protein sequence ID" value="BBJ47187.1"/>
    <property type="molecule type" value="Genomic_DNA"/>
</dbReference>
<evidence type="ECO:0000313" key="2">
    <source>
        <dbReference type="Proteomes" id="UP000463951"/>
    </source>
</evidence>
<dbReference type="Gene3D" id="2.60.40.10">
    <property type="entry name" value="Immunoglobulins"/>
    <property type="match status" value="1"/>
</dbReference>
<dbReference type="GO" id="GO:0005975">
    <property type="term" value="P:carbohydrate metabolic process"/>
    <property type="evidence" value="ECO:0007669"/>
    <property type="project" value="UniProtKB-ARBA"/>
</dbReference>
<dbReference type="SUPFAM" id="SSF49785">
    <property type="entry name" value="Galactose-binding domain-like"/>
    <property type="match status" value="1"/>
</dbReference>
<dbReference type="InterPro" id="IPR008979">
    <property type="entry name" value="Galactose-bd-like_sf"/>
</dbReference>
<dbReference type="Proteomes" id="UP000463951">
    <property type="component" value="Chromosome"/>
</dbReference>
<dbReference type="Gene3D" id="2.60.120.430">
    <property type="entry name" value="Galactose-binding lectin"/>
    <property type="match status" value="1"/>
</dbReference>
<gene>
    <name evidence="1" type="ORF">SSPO_099050</name>
</gene>
<accession>A0A499VLW2</accession>
<protein>
    <submittedName>
        <fullName evidence="1">Uncharacterized protein</fullName>
    </submittedName>
</protein>
<proteinExistence type="predicted"/>
<name>A0A499VLW2_9ACTN</name>
<reference evidence="1 2" key="1">
    <citation type="journal article" date="2020" name="Int. J. Syst. Evol. Microbiol.">
        <title>Reclassification of Streptomyces castelarensis and Streptomyces sporoclivatus as later heterotypic synonyms of Streptomyces antimycoticus.</title>
        <authorList>
            <person name="Komaki H."/>
            <person name="Tamura T."/>
        </authorList>
    </citation>
    <scope>NUCLEOTIDE SEQUENCE [LARGE SCALE GENOMIC DNA]</scope>
    <source>
        <strain evidence="1 2">NBRC 100767</strain>
    </source>
</reference>
<dbReference type="AlphaFoldDB" id="A0A499VLW2"/>
<organism evidence="1 2">
    <name type="scientific">Streptomyces antimycoticus</name>
    <dbReference type="NCBI Taxonomy" id="68175"/>
    <lineage>
        <taxon>Bacteria</taxon>
        <taxon>Bacillati</taxon>
        <taxon>Actinomycetota</taxon>
        <taxon>Actinomycetes</taxon>
        <taxon>Kitasatosporales</taxon>
        <taxon>Streptomycetaceae</taxon>
        <taxon>Streptomyces</taxon>
        <taxon>Streptomyces violaceusniger group</taxon>
    </lineage>
</organism>
<sequence length="231" mass="24595">MLVRNTGTADRDITVRLVTPDGWSSTERTVTVPAGAERELTVTGTPVSTPGFATVEIRLTSGDEEIERGRSVSVVTTPHPDDAAAAFDAGPPSSPLLTGYTRLSPEDDYTDDRGFGWIGARPNTRDRGNADDLRRDIVMQKGEPSVLRVPVPAGRHTAWVLTGDSLTDSGVTTLSEDGTVLGRSGDDSLPSRAFVWFSFELDGGADGRTADLEISGSKLNGLWRIAALVIV</sequence>
<dbReference type="InterPro" id="IPR013783">
    <property type="entry name" value="Ig-like_fold"/>
</dbReference>